<gene>
    <name evidence="1" type="ORF">B1L04_22595</name>
</gene>
<dbReference type="Proteomes" id="UP000189835">
    <property type="component" value="Unassembled WGS sequence"/>
</dbReference>
<protein>
    <submittedName>
        <fullName evidence="1">Uncharacterized protein</fullName>
    </submittedName>
</protein>
<accession>A0A1V4BN55</accession>
<dbReference type="EMBL" id="MVGR01000005">
    <property type="protein sequence ID" value="OPF15309.1"/>
    <property type="molecule type" value="Genomic_DNA"/>
</dbReference>
<proteinExistence type="predicted"/>
<evidence type="ECO:0000313" key="1">
    <source>
        <dbReference type="EMBL" id="OPF15309.1"/>
    </source>
</evidence>
<organism evidence="1 2">
    <name type="scientific">Microcystis aeruginosa KW</name>
    <dbReference type="NCBI Taxonomy" id="1960155"/>
    <lineage>
        <taxon>Bacteria</taxon>
        <taxon>Bacillati</taxon>
        <taxon>Cyanobacteriota</taxon>
        <taxon>Cyanophyceae</taxon>
        <taxon>Oscillatoriophycideae</taxon>
        <taxon>Chroococcales</taxon>
        <taxon>Microcystaceae</taxon>
        <taxon>Microcystis</taxon>
    </lineage>
</organism>
<evidence type="ECO:0000313" key="2">
    <source>
        <dbReference type="Proteomes" id="UP000189835"/>
    </source>
</evidence>
<reference evidence="1 2" key="1">
    <citation type="submission" date="2017-02" db="EMBL/GenBank/DDBJ databases">
        <title>Genome sequence of Microcystis aeruginosa KW.</title>
        <authorList>
            <person name="Oh H.-M."/>
            <person name="Ahn C.-Y."/>
            <person name="Jeong H."/>
            <person name="Srivastava A."/>
            <person name="Lee H.-G."/>
            <person name="Kang S.-R."/>
        </authorList>
    </citation>
    <scope>NUCLEOTIDE SEQUENCE [LARGE SCALE GENOMIC DNA]</scope>
    <source>
        <strain evidence="1 2">KW</strain>
    </source>
</reference>
<name>A0A1V4BN55_MICAE</name>
<comment type="caution">
    <text evidence="1">The sequence shown here is derived from an EMBL/GenBank/DDBJ whole genome shotgun (WGS) entry which is preliminary data.</text>
</comment>
<sequence length="186" mass="21334">MKSKILAIAALGTLAVFNCFPGVAYSQPLLVSQESTTPTLTVIDDEEMAQLPMPVRQGLELYLAGNTGGAVDVWADNGIKFAKDHEDFFESAEQARSEVQRWEETRLKMKKILKQYTQASGPCKQSIFLQELIYPQNKFLRRFFLKLRHEQDSLFVEFITLQTPKGVYITHIHFHPDLREIIKDDK</sequence>
<dbReference type="AlphaFoldDB" id="A0A1V4BN55"/>
<dbReference type="RefSeq" id="WP_079209449.1">
    <property type="nucleotide sequence ID" value="NZ_MVGR01000005.1"/>
</dbReference>